<comment type="caution">
    <text evidence="5">The sequence shown here is derived from an EMBL/GenBank/DDBJ whole genome shotgun (WGS) entry which is preliminary data.</text>
</comment>
<keyword evidence="6" id="KW-1185">Reference proteome</keyword>
<feature type="domain" description="E3 ubiquitin-protein ligase Sina-like RING finger" evidence="4">
    <location>
        <begin position="25"/>
        <end position="48"/>
    </location>
</feature>
<dbReference type="GO" id="GO:0061630">
    <property type="term" value="F:ubiquitin protein ligase activity"/>
    <property type="evidence" value="ECO:0007669"/>
    <property type="project" value="TreeGrafter"/>
</dbReference>
<dbReference type="GO" id="GO:0005737">
    <property type="term" value="C:cytoplasm"/>
    <property type="evidence" value="ECO:0007669"/>
    <property type="project" value="TreeGrafter"/>
</dbReference>
<dbReference type="PANTHER" id="PTHR45877:SF2">
    <property type="entry name" value="E3 UBIQUITIN-PROTEIN LIGASE SINA-RELATED"/>
    <property type="match status" value="1"/>
</dbReference>
<reference evidence="6" key="1">
    <citation type="submission" date="2020-01" db="EMBL/GenBank/DDBJ databases">
        <title>Draft genome sequence of the Termite Coptotermes fromosanus.</title>
        <authorList>
            <person name="Itakura S."/>
            <person name="Yosikawa Y."/>
            <person name="Umezawa K."/>
        </authorList>
    </citation>
    <scope>NUCLEOTIDE SEQUENCE [LARGE SCALE GENOMIC DNA]</scope>
</reference>
<proteinExistence type="predicted"/>
<dbReference type="GO" id="GO:0031624">
    <property type="term" value="F:ubiquitin conjugating enzyme binding"/>
    <property type="evidence" value="ECO:0007669"/>
    <property type="project" value="TreeGrafter"/>
</dbReference>
<evidence type="ECO:0000256" key="1">
    <source>
        <dbReference type="ARBA" id="ARBA00022723"/>
    </source>
</evidence>
<evidence type="ECO:0000256" key="2">
    <source>
        <dbReference type="ARBA" id="ARBA00022771"/>
    </source>
</evidence>
<organism evidence="5 6">
    <name type="scientific">Coptotermes formosanus</name>
    <name type="common">Formosan subterranean termite</name>
    <dbReference type="NCBI Taxonomy" id="36987"/>
    <lineage>
        <taxon>Eukaryota</taxon>
        <taxon>Metazoa</taxon>
        <taxon>Ecdysozoa</taxon>
        <taxon>Arthropoda</taxon>
        <taxon>Hexapoda</taxon>
        <taxon>Insecta</taxon>
        <taxon>Pterygota</taxon>
        <taxon>Neoptera</taxon>
        <taxon>Polyneoptera</taxon>
        <taxon>Dictyoptera</taxon>
        <taxon>Blattodea</taxon>
        <taxon>Blattoidea</taxon>
        <taxon>Termitoidae</taxon>
        <taxon>Rhinotermitidae</taxon>
        <taxon>Coptotermes</taxon>
    </lineage>
</organism>
<evidence type="ECO:0000256" key="3">
    <source>
        <dbReference type="ARBA" id="ARBA00022833"/>
    </source>
</evidence>
<feature type="non-terminal residue" evidence="5">
    <location>
        <position position="137"/>
    </location>
</feature>
<dbReference type="AlphaFoldDB" id="A0A6L2Q469"/>
<protein>
    <recommendedName>
        <fullName evidence="4">E3 ubiquitin-protein ligase Sina-like RING finger domain-containing protein</fullName>
    </recommendedName>
</protein>
<dbReference type="Pfam" id="PF21362">
    <property type="entry name" value="Sina_RING"/>
    <property type="match status" value="1"/>
</dbReference>
<dbReference type="EMBL" id="BLKM01000989">
    <property type="protein sequence ID" value="GFG39711.1"/>
    <property type="molecule type" value="Genomic_DNA"/>
</dbReference>
<dbReference type="GO" id="GO:0008270">
    <property type="term" value="F:zinc ion binding"/>
    <property type="evidence" value="ECO:0007669"/>
    <property type="project" value="UniProtKB-KW"/>
</dbReference>
<accession>A0A6L2Q469</accession>
<dbReference type="InterPro" id="IPR004162">
    <property type="entry name" value="SINA-like_animal"/>
</dbReference>
<sequence>MDFWSKERLDVLQYDAQCTICGDSVTLCDKGHNICNRCRPRVESCPACDTNTPGARSHAVEASGRRSVKETPLTAECGCPVSVAAGLQCSWTGKLDEIKKHIIQNHDKRIADKSGKFSMPFTDVTPQASYSLVISTL</sequence>
<gene>
    <name evidence="5" type="ORF">Cfor_11116</name>
</gene>
<dbReference type="InParanoid" id="A0A6L2Q469"/>
<keyword evidence="3" id="KW-0862">Zinc</keyword>
<dbReference type="OrthoDB" id="10630409at2759"/>
<keyword evidence="2" id="KW-0863">Zinc-finger</keyword>
<evidence type="ECO:0000313" key="5">
    <source>
        <dbReference type="EMBL" id="GFG39711.1"/>
    </source>
</evidence>
<evidence type="ECO:0000313" key="6">
    <source>
        <dbReference type="Proteomes" id="UP000502823"/>
    </source>
</evidence>
<dbReference type="InterPro" id="IPR049548">
    <property type="entry name" value="Sina-like_RING"/>
</dbReference>
<dbReference type="GO" id="GO:0043161">
    <property type="term" value="P:proteasome-mediated ubiquitin-dependent protein catabolic process"/>
    <property type="evidence" value="ECO:0007669"/>
    <property type="project" value="TreeGrafter"/>
</dbReference>
<name>A0A6L2Q469_COPFO</name>
<keyword evidence="1" id="KW-0479">Metal-binding</keyword>
<dbReference type="PANTHER" id="PTHR45877">
    <property type="entry name" value="E3 UBIQUITIN-PROTEIN LIGASE SIAH2"/>
    <property type="match status" value="1"/>
</dbReference>
<evidence type="ECO:0000259" key="4">
    <source>
        <dbReference type="Pfam" id="PF21362"/>
    </source>
</evidence>
<dbReference type="Proteomes" id="UP000502823">
    <property type="component" value="Unassembled WGS sequence"/>
</dbReference>